<evidence type="ECO:0000313" key="2">
    <source>
        <dbReference type="Proteomes" id="UP001500363"/>
    </source>
</evidence>
<dbReference type="Gene3D" id="1.10.287.1060">
    <property type="entry name" value="ESAT-6-like"/>
    <property type="match status" value="1"/>
</dbReference>
<organism evidence="1 2">
    <name type="scientific">Kribbella lupini</name>
    <dbReference type="NCBI Taxonomy" id="291602"/>
    <lineage>
        <taxon>Bacteria</taxon>
        <taxon>Bacillati</taxon>
        <taxon>Actinomycetota</taxon>
        <taxon>Actinomycetes</taxon>
        <taxon>Propionibacteriales</taxon>
        <taxon>Kribbellaceae</taxon>
        <taxon>Kribbella</taxon>
    </lineage>
</organism>
<accession>A0ABN2BBZ5</accession>
<name>A0ABN2BBZ5_9ACTN</name>
<protein>
    <recommendedName>
        <fullName evidence="3">WXG100 family type VII secretion target</fullName>
    </recommendedName>
</protein>
<gene>
    <name evidence="1" type="ORF">GCM10009741_44860</name>
</gene>
<dbReference type="EMBL" id="BAAANC010000002">
    <property type="protein sequence ID" value="GAA1537210.1"/>
    <property type="molecule type" value="Genomic_DNA"/>
</dbReference>
<sequence>MAQDGINLEYGKIEEVSGLLSNANAQIVPQINNLRTRVNTLVEDGMVFKTSSDTIRNLYNTFDSSLQDAVQGIKEFSLMFDSIEQNAKDFDQGIKDALPS</sequence>
<reference evidence="1 2" key="1">
    <citation type="journal article" date="2019" name="Int. J. Syst. Evol. Microbiol.">
        <title>The Global Catalogue of Microorganisms (GCM) 10K type strain sequencing project: providing services to taxonomists for standard genome sequencing and annotation.</title>
        <authorList>
            <consortium name="The Broad Institute Genomics Platform"/>
            <consortium name="The Broad Institute Genome Sequencing Center for Infectious Disease"/>
            <person name="Wu L."/>
            <person name="Ma J."/>
        </authorList>
    </citation>
    <scope>NUCLEOTIDE SEQUENCE [LARGE SCALE GENOMIC DNA]</scope>
    <source>
        <strain evidence="1 2">JCM 14303</strain>
    </source>
</reference>
<keyword evidence="2" id="KW-1185">Reference proteome</keyword>
<comment type="caution">
    <text evidence="1">The sequence shown here is derived from an EMBL/GenBank/DDBJ whole genome shotgun (WGS) entry which is preliminary data.</text>
</comment>
<evidence type="ECO:0000313" key="1">
    <source>
        <dbReference type="EMBL" id="GAA1537210.1"/>
    </source>
</evidence>
<evidence type="ECO:0008006" key="3">
    <source>
        <dbReference type="Google" id="ProtNLM"/>
    </source>
</evidence>
<proteinExistence type="predicted"/>
<dbReference type="RefSeq" id="WP_344177025.1">
    <property type="nucleotide sequence ID" value="NZ_BAAANC010000002.1"/>
</dbReference>
<dbReference type="Proteomes" id="UP001500363">
    <property type="component" value="Unassembled WGS sequence"/>
</dbReference>